<dbReference type="PRINTS" id="PR00377">
    <property type="entry name" value="IMPHPHTASES"/>
</dbReference>
<feature type="binding site" evidence="2">
    <location>
        <position position="51"/>
    </location>
    <ligand>
        <name>Mg(2+)</name>
        <dbReference type="ChEBI" id="CHEBI:18420"/>
        <label>1</label>
        <note>catalytic</note>
    </ligand>
</feature>
<feature type="binding site" evidence="2">
    <location>
        <position position="53"/>
    </location>
    <ligand>
        <name>Mg(2+)</name>
        <dbReference type="ChEBI" id="CHEBI:18420"/>
        <label>1</label>
        <note>catalytic</note>
    </ligand>
</feature>
<dbReference type="EMBL" id="CAJNOR010011797">
    <property type="protein sequence ID" value="CAF1663789.1"/>
    <property type="molecule type" value="Genomic_DNA"/>
</dbReference>
<dbReference type="InterPro" id="IPR000760">
    <property type="entry name" value="Inositol_monophosphatase-like"/>
</dbReference>
<comment type="caution">
    <text evidence="3">The sequence shown here is derived from an EMBL/GenBank/DDBJ whole genome shotgun (WGS) entry which is preliminary data.</text>
</comment>
<proteinExistence type="inferred from homology"/>
<dbReference type="GO" id="GO:0007165">
    <property type="term" value="P:signal transduction"/>
    <property type="evidence" value="ECO:0007669"/>
    <property type="project" value="TreeGrafter"/>
</dbReference>
<dbReference type="Proteomes" id="UP000663828">
    <property type="component" value="Unassembled WGS sequence"/>
</dbReference>
<evidence type="ECO:0000313" key="3">
    <source>
        <dbReference type="EMBL" id="CAF1663789.1"/>
    </source>
</evidence>
<accession>A0A816FMV9</accession>
<dbReference type="Pfam" id="PF00459">
    <property type="entry name" value="Inositol_P"/>
    <property type="match status" value="1"/>
</dbReference>
<keyword evidence="2" id="KW-0479">Metal-binding</keyword>
<evidence type="ECO:0000256" key="2">
    <source>
        <dbReference type="PIRSR" id="PIRSR600760-2"/>
    </source>
</evidence>
<name>A0A816FMV9_ADIRI</name>
<keyword evidence="2" id="KW-0460">Magnesium</keyword>
<dbReference type="PANTHER" id="PTHR20854">
    <property type="entry name" value="INOSITOL MONOPHOSPHATASE"/>
    <property type="match status" value="1"/>
</dbReference>
<dbReference type="GO" id="GO:0006020">
    <property type="term" value="P:inositol metabolic process"/>
    <property type="evidence" value="ECO:0007669"/>
    <property type="project" value="TreeGrafter"/>
</dbReference>
<keyword evidence="4" id="KW-1185">Reference proteome</keyword>
<comment type="cofactor">
    <cofactor evidence="2">
        <name>Mg(2+)</name>
        <dbReference type="ChEBI" id="CHEBI:18420"/>
    </cofactor>
</comment>
<protein>
    <submittedName>
        <fullName evidence="3">Uncharacterized protein</fullName>
    </submittedName>
</protein>
<organism evidence="3 4">
    <name type="scientific">Adineta ricciae</name>
    <name type="common">Rotifer</name>
    <dbReference type="NCBI Taxonomy" id="249248"/>
    <lineage>
        <taxon>Eukaryota</taxon>
        <taxon>Metazoa</taxon>
        <taxon>Spiralia</taxon>
        <taxon>Gnathifera</taxon>
        <taxon>Rotifera</taxon>
        <taxon>Eurotatoria</taxon>
        <taxon>Bdelloidea</taxon>
        <taxon>Adinetida</taxon>
        <taxon>Adinetidae</taxon>
        <taxon>Adineta</taxon>
    </lineage>
</organism>
<sequence>MKGFSSAKRFEIKGDASVLVAKFDQRLEKVLIGKLQEKFLAHNDDPIWIIDPINETTNFVHGLLFIAISVALAINKQLVIDVTYNSVLEHLYSAVLGKGAFKNGRPIKCSQQIDD</sequence>
<dbReference type="PANTHER" id="PTHR20854:SF4">
    <property type="entry name" value="INOSITOL-1-MONOPHOSPHATASE-RELATED"/>
    <property type="match status" value="1"/>
</dbReference>
<dbReference type="GO" id="GO:0008934">
    <property type="term" value="F:inositol monophosphate 1-phosphatase activity"/>
    <property type="evidence" value="ECO:0007669"/>
    <property type="project" value="TreeGrafter"/>
</dbReference>
<gene>
    <name evidence="3" type="ORF">XAT740_LOCUS57386</name>
</gene>
<reference evidence="3" key="1">
    <citation type="submission" date="2021-02" db="EMBL/GenBank/DDBJ databases">
        <authorList>
            <person name="Nowell W R."/>
        </authorList>
    </citation>
    <scope>NUCLEOTIDE SEQUENCE</scope>
</reference>
<evidence type="ECO:0000256" key="1">
    <source>
        <dbReference type="ARBA" id="ARBA00009759"/>
    </source>
</evidence>
<dbReference type="AlphaFoldDB" id="A0A816FMV9"/>
<dbReference type="SUPFAM" id="SSF56655">
    <property type="entry name" value="Carbohydrate phosphatase"/>
    <property type="match status" value="1"/>
</dbReference>
<comment type="similarity">
    <text evidence="1">Belongs to the inositol monophosphatase superfamily.</text>
</comment>
<evidence type="ECO:0000313" key="4">
    <source>
        <dbReference type="Proteomes" id="UP000663828"/>
    </source>
</evidence>
<dbReference type="Gene3D" id="3.30.540.10">
    <property type="entry name" value="Fructose-1,6-Bisphosphatase, subunit A, domain 1"/>
    <property type="match status" value="1"/>
</dbReference>
<dbReference type="GO" id="GO:0046872">
    <property type="term" value="F:metal ion binding"/>
    <property type="evidence" value="ECO:0007669"/>
    <property type="project" value="UniProtKB-KW"/>
</dbReference>